<evidence type="ECO:0000313" key="2">
    <source>
        <dbReference type="Proteomes" id="UP000679725"/>
    </source>
</evidence>
<proteinExistence type="predicted"/>
<dbReference type="Proteomes" id="UP000679725">
    <property type="component" value="Unassembled WGS sequence"/>
</dbReference>
<dbReference type="RefSeq" id="WP_215232992.1">
    <property type="nucleotide sequence ID" value="NZ_CAJRAU010000002.1"/>
</dbReference>
<name>A0ABN7R3Z0_9BACT</name>
<protein>
    <submittedName>
        <fullName evidence="1">Uncharacterized protein</fullName>
    </submittedName>
</protein>
<accession>A0ABN7R3Z0</accession>
<gene>
    <name evidence="1" type="ORF">DYBT9623_01607</name>
</gene>
<reference evidence="1 2" key="1">
    <citation type="submission" date="2021-04" db="EMBL/GenBank/DDBJ databases">
        <authorList>
            <person name="Rodrigo-Torres L."/>
            <person name="Arahal R. D."/>
            <person name="Lucena T."/>
        </authorList>
    </citation>
    <scope>NUCLEOTIDE SEQUENCE [LARGE SCALE GENOMIC DNA]</scope>
    <source>
        <strain evidence="1 2">CECT 9623</strain>
    </source>
</reference>
<sequence>MKITCKATTWERSDQNNMDTVHLNIVDYTFGGYGLELGNKHLVMGVVSYKDSNTIYYLIDTYGKPFWFPSQLFEILDHSVPQNWFINVYCGNETSNVNTLLGFDELVKDEDFHDQLIERDEEVLRLYFKRKIELEQSC</sequence>
<evidence type="ECO:0000313" key="1">
    <source>
        <dbReference type="EMBL" id="CAG5068875.1"/>
    </source>
</evidence>
<dbReference type="EMBL" id="CAJRAU010000002">
    <property type="protein sequence ID" value="CAG5068875.1"/>
    <property type="molecule type" value="Genomic_DNA"/>
</dbReference>
<organism evidence="1 2">
    <name type="scientific">Dyadobacter linearis</name>
    <dbReference type="NCBI Taxonomy" id="2823330"/>
    <lineage>
        <taxon>Bacteria</taxon>
        <taxon>Pseudomonadati</taxon>
        <taxon>Bacteroidota</taxon>
        <taxon>Cytophagia</taxon>
        <taxon>Cytophagales</taxon>
        <taxon>Spirosomataceae</taxon>
        <taxon>Dyadobacter</taxon>
    </lineage>
</organism>
<comment type="caution">
    <text evidence="1">The sequence shown here is derived from an EMBL/GenBank/DDBJ whole genome shotgun (WGS) entry which is preliminary data.</text>
</comment>
<keyword evidence="2" id="KW-1185">Reference proteome</keyword>